<gene>
    <name evidence="5" type="primary">prmB</name>
    <name evidence="5" type="ORF">V3330_04240</name>
</gene>
<dbReference type="InterPro" id="IPR029063">
    <property type="entry name" value="SAM-dependent_MTases_sf"/>
</dbReference>
<dbReference type="PROSITE" id="PS00092">
    <property type="entry name" value="N6_MTASE"/>
    <property type="match status" value="1"/>
</dbReference>
<reference evidence="5 6" key="1">
    <citation type="submission" date="2024-02" db="EMBL/GenBank/DDBJ databases">
        <title>A novel Wenzhouxiangellaceae bacterium, isolated from coastal sediments.</title>
        <authorList>
            <person name="Du Z.-J."/>
            <person name="Ye Y.-Q."/>
            <person name="Zhang X.-Y."/>
        </authorList>
    </citation>
    <scope>NUCLEOTIDE SEQUENCE [LARGE SCALE GENOMIC DNA]</scope>
    <source>
        <strain evidence="5 6">CH-27</strain>
    </source>
</reference>
<keyword evidence="2 5" id="KW-0808">Transferase</keyword>
<protein>
    <submittedName>
        <fullName evidence="5">50S ribosomal protein L3 N(5)-glutamine methyltransferase</fullName>
        <ecNumber evidence="5">2.1.1.298</ecNumber>
    </submittedName>
</protein>
<dbReference type="InterPro" id="IPR017127">
    <property type="entry name" value="Ribosome_uL3_MTase"/>
</dbReference>
<dbReference type="InterPro" id="IPR004556">
    <property type="entry name" value="HemK-like"/>
</dbReference>
<keyword evidence="1 5" id="KW-0489">Methyltransferase</keyword>
<dbReference type="GO" id="GO:0005840">
    <property type="term" value="C:ribosome"/>
    <property type="evidence" value="ECO:0007669"/>
    <property type="project" value="UniProtKB-KW"/>
</dbReference>
<keyword evidence="6" id="KW-1185">Reference proteome</keyword>
<dbReference type="EMBL" id="JAZHOG010000002">
    <property type="protein sequence ID" value="MEJ8566831.1"/>
    <property type="molecule type" value="Genomic_DNA"/>
</dbReference>
<sequence length="309" mass="33871">MHLNEWIERVAQRLENANLHYGHGTACARDEAAWLVRYAAGLPVDSSLASSGSAAPADPELDEEAGRRIERLLTERIDRRVPLAYLTGRAWFAGLEFEVDESVLVPRSPVAELILEGFQPWVPPERLSRALDLCTGSGCIGIAMAVHLPGLRVDASDISAAALEVARRNVQRHGVADRVELIRSDLFAGLAGRRYDLIVTNPPYVPAASLPDLPGEYRAEPALGLESGDDGLDACLRIMLQSPSHLEETGILVCEVGESDERLEHLLPEVPFLWLEFSHGGGGVFVLDRVQLEQARPAIERCTRMRGHV</sequence>
<dbReference type="InterPro" id="IPR002052">
    <property type="entry name" value="DNA_methylase_N6_adenine_CS"/>
</dbReference>
<organism evidence="5 6">
    <name type="scientific">Elongatibacter sediminis</name>
    <dbReference type="NCBI Taxonomy" id="3119006"/>
    <lineage>
        <taxon>Bacteria</taxon>
        <taxon>Pseudomonadati</taxon>
        <taxon>Pseudomonadota</taxon>
        <taxon>Gammaproteobacteria</taxon>
        <taxon>Chromatiales</taxon>
        <taxon>Wenzhouxiangellaceae</taxon>
        <taxon>Elongatibacter</taxon>
    </lineage>
</organism>
<evidence type="ECO:0000256" key="1">
    <source>
        <dbReference type="ARBA" id="ARBA00022603"/>
    </source>
</evidence>
<dbReference type="PIRSF" id="PIRSF037167">
    <property type="entry name" value="Mtase_YfcB_prd"/>
    <property type="match status" value="1"/>
</dbReference>
<evidence type="ECO:0000256" key="3">
    <source>
        <dbReference type="ARBA" id="ARBA00022691"/>
    </source>
</evidence>
<keyword evidence="3" id="KW-0949">S-adenosyl-L-methionine</keyword>
<dbReference type="CDD" id="cd02440">
    <property type="entry name" value="AdoMet_MTases"/>
    <property type="match status" value="1"/>
</dbReference>
<dbReference type="PANTHER" id="PTHR47806:SF1">
    <property type="entry name" value="RIBOSOMAL PROTEIN UL3 GLUTAMINE METHYLTRANSFERASE"/>
    <property type="match status" value="1"/>
</dbReference>
<dbReference type="SUPFAM" id="SSF53335">
    <property type="entry name" value="S-adenosyl-L-methionine-dependent methyltransferases"/>
    <property type="match status" value="1"/>
</dbReference>
<keyword evidence="5" id="KW-0687">Ribonucleoprotein</keyword>
<name>A0AAW9RH51_9GAMM</name>
<evidence type="ECO:0000256" key="2">
    <source>
        <dbReference type="ARBA" id="ARBA00022679"/>
    </source>
</evidence>
<comment type="caution">
    <text evidence="5">The sequence shown here is derived from an EMBL/GenBank/DDBJ whole genome shotgun (WGS) entry which is preliminary data.</text>
</comment>
<evidence type="ECO:0000259" key="4">
    <source>
        <dbReference type="Pfam" id="PF05175"/>
    </source>
</evidence>
<dbReference type="InterPro" id="IPR007848">
    <property type="entry name" value="Small_mtfrase_dom"/>
</dbReference>
<dbReference type="Proteomes" id="UP001359886">
    <property type="component" value="Unassembled WGS sequence"/>
</dbReference>
<dbReference type="NCBIfam" id="TIGR03533">
    <property type="entry name" value="L3_gln_methyl"/>
    <property type="match status" value="1"/>
</dbReference>
<evidence type="ECO:0000313" key="5">
    <source>
        <dbReference type="EMBL" id="MEJ8566831.1"/>
    </source>
</evidence>
<dbReference type="AlphaFoldDB" id="A0AAW9RH51"/>
<dbReference type="PANTHER" id="PTHR47806">
    <property type="entry name" value="50S RIBOSOMAL PROTEIN L3 GLUTAMINE METHYLTRANSFERASE"/>
    <property type="match status" value="1"/>
</dbReference>
<dbReference type="NCBIfam" id="TIGR00536">
    <property type="entry name" value="hemK_fam"/>
    <property type="match status" value="1"/>
</dbReference>
<dbReference type="Gene3D" id="3.40.50.150">
    <property type="entry name" value="Vaccinia Virus protein VP39"/>
    <property type="match status" value="1"/>
</dbReference>
<accession>A0AAW9RH51</accession>
<feature type="domain" description="Methyltransferase small" evidence="4">
    <location>
        <begin position="126"/>
        <end position="205"/>
    </location>
</feature>
<proteinExistence type="predicted"/>
<dbReference type="Gene3D" id="1.10.8.10">
    <property type="entry name" value="DNA helicase RuvA subunit, C-terminal domain"/>
    <property type="match status" value="1"/>
</dbReference>
<dbReference type="GO" id="GO:0036009">
    <property type="term" value="F:protein-glutamine N-methyltransferase activity"/>
    <property type="evidence" value="ECO:0007669"/>
    <property type="project" value="InterPro"/>
</dbReference>
<dbReference type="EC" id="2.1.1.298" evidence="5"/>
<keyword evidence="5" id="KW-0689">Ribosomal protein</keyword>
<dbReference type="Pfam" id="PF05175">
    <property type="entry name" value="MTS"/>
    <property type="match status" value="1"/>
</dbReference>
<dbReference type="GO" id="GO:0005829">
    <property type="term" value="C:cytosol"/>
    <property type="evidence" value="ECO:0007669"/>
    <property type="project" value="TreeGrafter"/>
</dbReference>
<evidence type="ECO:0000313" key="6">
    <source>
        <dbReference type="Proteomes" id="UP001359886"/>
    </source>
</evidence>
<dbReference type="GO" id="GO:0003676">
    <property type="term" value="F:nucleic acid binding"/>
    <property type="evidence" value="ECO:0007669"/>
    <property type="project" value="InterPro"/>
</dbReference>
<dbReference type="GO" id="GO:0032259">
    <property type="term" value="P:methylation"/>
    <property type="evidence" value="ECO:0007669"/>
    <property type="project" value="UniProtKB-KW"/>
</dbReference>
<dbReference type="RefSeq" id="WP_354694149.1">
    <property type="nucleotide sequence ID" value="NZ_JAZHOG010000002.1"/>
</dbReference>